<dbReference type="Proteomes" id="UP000054564">
    <property type="component" value="Unassembled WGS sequence"/>
</dbReference>
<name>A0A0L0V3L5_9BASI</name>
<gene>
    <name evidence="1" type="ORF">PSTG_12689</name>
</gene>
<dbReference type="AlphaFoldDB" id="A0A0L0V3L5"/>
<organism evidence="1 2">
    <name type="scientific">Puccinia striiformis f. sp. tritici PST-78</name>
    <dbReference type="NCBI Taxonomy" id="1165861"/>
    <lineage>
        <taxon>Eukaryota</taxon>
        <taxon>Fungi</taxon>
        <taxon>Dikarya</taxon>
        <taxon>Basidiomycota</taxon>
        <taxon>Pucciniomycotina</taxon>
        <taxon>Pucciniomycetes</taxon>
        <taxon>Pucciniales</taxon>
        <taxon>Pucciniaceae</taxon>
        <taxon>Puccinia</taxon>
    </lineage>
</organism>
<protein>
    <submittedName>
        <fullName evidence="1">Uncharacterized protein</fullName>
    </submittedName>
</protein>
<dbReference type="EMBL" id="AJIL01000127">
    <property type="protein sequence ID" value="KNE93888.1"/>
    <property type="molecule type" value="Genomic_DNA"/>
</dbReference>
<evidence type="ECO:0000313" key="1">
    <source>
        <dbReference type="EMBL" id="KNE93888.1"/>
    </source>
</evidence>
<proteinExistence type="predicted"/>
<accession>A0A0L0V3L5</accession>
<comment type="caution">
    <text evidence="1">The sequence shown here is derived from an EMBL/GenBank/DDBJ whole genome shotgun (WGS) entry which is preliminary data.</text>
</comment>
<keyword evidence="2" id="KW-1185">Reference proteome</keyword>
<evidence type="ECO:0000313" key="2">
    <source>
        <dbReference type="Proteomes" id="UP000054564"/>
    </source>
</evidence>
<reference evidence="2" key="1">
    <citation type="submission" date="2014-03" db="EMBL/GenBank/DDBJ databases">
        <title>The Genome Sequence of Puccinia striiformis f. sp. tritici PST-78.</title>
        <authorList>
            <consortium name="The Broad Institute Genome Sequencing Platform"/>
            <person name="Cuomo C."/>
            <person name="Hulbert S."/>
            <person name="Chen X."/>
            <person name="Walker B."/>
            <person name="Young S.K."/>
            <person name="Zeng Q."/>
            <person name="Gargeya S."/>
            <person name="Fitzgerald M."/>
            <person name="Haas B."/>
            <person name="Abouelleil A."/>
            <person name="Alvarado L."/>
            <person name="Arachchi H.M."/>
            <person name="Berlin A.M."/>
            <person name="Chapman S.B."/>
            <person name="Goldberg J."/>
            <person name="Griggs A."/>
            <person name="Gujja S."/>
            <person name="Hansen M."/>
            <person name="Howarth C."/>
            <person name="Imamovic A."/>
            <person name="Larimer J."/>
            <person name="McCowan C."/>
            <person name="Montmayeur A."/>
            <person name="Murphy C."/>
            <person name="Neiman D."/>
            <person name="Pearson M."/>
            <person name="Priest M."/>
            <person name="Roberts A."/>
            <person name="Saif S."/>
            <person name="Shea T."/>
            <person name="Sisk P."/>
            <person name="Sykes S."/>
            <person name="Wortman J."/>
            <person name="Nusbaum C."/>
            <person name="Birren B."/>
        </authorList>
    </citation>
    <scope>NUCLEOTIDE SEQUENCE [LARGE SCALE GENOMIC DNA]</scope>
    <source>
        <strain evidence="2">race PST-78</strain>
    </source>
</reference>
<sequence>MSLEGCWRLCLRDPDTLRSRQASCHKSNSLSARCHERQTQTRKLDLSNDRQGKAIVLCRTHEQIHTGGRTLDRILPPSAKTKYLHSVICQRGPCWQTRPDGLLQPTEKGLWHSVAEMSDDSYIFKTELLAVLADWPLVTRKWQHMELHCPARVQTGTIAEGKPPSYVLARAGGGLQGSTNETRAQFLRVIGPLIFIAPSSAPLRLHINTFVDRNTQTMHISTLLSCLLAVLVQVQAGTPPAPASAPAPLSPRKFPCPLRLYGECAYAVKKPKSGTKHPLVGEQVTLLDATEDEHNPGTWACPAKDIGIAEPSCCESQKNGFHMAREIWLKECPPNQTK</sequence>